<dbReference type="Gene3D" id="3.40.50.300">
    <property type="entry name" value="P-loop containing nucleotide triphosphate hydrolases"/>
    <property type="match status" value="1"/>
</dbReference>
<dbReference type="OrthoDB" id="244208at2759"/>
<protein>
    <recommendedName>
        <fullName evidence="4">G domain-containing protein</fullName>
    </recommendedName>
</protein>
<name>S9TIG8_9TRYP</name>
<dbReference type="InterPro" id="IPR027417">
    <property type="entry name" value="P-loop_NTPase"/>
</dbReference>
<evidence type="ECO:0008006" key="4">
    <source>
        <dbReference type="Google" id="ProtNLM"/>
    </source>
</evidence>
<evidence type="ECO:0000256" key="1">
    <source>
        <dbReference type="SAM" id="MobiDB-lite"/>
    </source>
</evidence>
<accession>S9TIG8</accession>
<feature type="region of interest" description="Disordered" evidence="1">
    <location>
        <begin position="1"/>
        <end position="37"/>
    </location>
</feature>
<comment type="caution">
    <text evidence="2">The sequence shown here is derived from an EMBL/GenBank/DDBJ whole genome shotgun (WGS) entry which is preliminary data.</text>
</comment>
<keyword evidence="3" id="KW-1185">Reference proteome</keyword>
<sequence length="330" mass="36299">MSASLRSGSGMPHLALSPRGRAPRLLPSPRDGREDARLTSSYGGMIVRQASTSSLQQMATGMVSLAKLNDSHVKLRDPTLNILVLGAPQVGKSMFINAFRTAVTNNAKWPSAAVGICGFYGTTTVEPFPNHPTEPTWLCIDTPGRFYEPRDKPVLEKLVAGIPWKTKLAGVKAMTANEVEDLTPIAANKAHQCVIVVPANDLIEDLGWSNSLLWRNRYAPACDAENVVFYCKSLVSTLRGLLDDNSPFFLISKMDKIGGADNWEARHAINTLMSQCVPSNRIYYGAFPEERATIATGRRMELDSSTRDGLLHLHEDLCLSVQWNKRIDTM</sequence>
<dbReference type="EMBL" id="ATMH01011500">
    <property type="protein sequence ID" value="EPY16133.1"/>
    <property type="molecule type" value="Genomic_DNA"/>
</dbReference>
<proteinExistence type="predicted"/>
<dbReference type="SUPFAM" id="SSF52540">
    <property type="entry name" value="P-loop containing nucleoside triphosphate hydrolases"/>
    <property type="match status" value="1"/>
</dbReference>
<dbReference type="AlphaFoldDB" id="S9TIG8"/>
<organism evidence="2 3">
    <name type="scientific">Strigomonas culicis</name>
    <dbReference type="NCBI Taxonomy" id="28005"/>
    <lineage>
        <taxon>Eukaryota</taxon>
        <taxon>Discoba</taxon>
        <taxon>Euglenozoa</taxon>
        <taxon>Kinetoplastea</taxon>
        <taxon>Metakinetoplastina</taxon>
        <taxon>Trypanosomatida</taxon>
        <taxon>Trypanosomatidae</taxon>
        <taxon>Strigomonadinae</taxon>
        <taxon>Strigomonas</taxon>
    </lineage>
</organism>
<evidence type="ECO:0000313" key="2">
    <source>
        <dbReference type="EMBL" id="EPY16133.1"/>
    </source>
</evidence>
<dbReference type="Proteomes" id="UP000015354">
    <property type="component" value="Unassembled WGS sequence"/>
</dbReference>
<gene>
    <name evidence="2" type="ORF">STCU_11534</name>
</gene>
<evidence type="ECO:0000313" key="3">
    <source>
        <dbReference type="Proteomes" id="UP000015354"/>
    </source>
</evidence>
<reference evidence="2 3" key="1">
    <citation type="journal article" date="2013" name="PLoS ONE">
        <title>Predicting the Proteins of Angomonas deanei, Strigomonas culicis and Their Respective Endosymbionts Reveals New Aspects of the Trypanosomatidae Family.</title>
        <authorList>
            <person name="Motta M.C."/>
            <person name="Martins A.C."/>
            <person name="de Souza S.S."/>
            <person name="Catta-Preta C.M."/>
            <person name="Silva R."/>
            <person name="Klein C.C."/>
            <person name="de Almeida L.G."/>
            <person name="de Lima Cunha O."/>
            <person name="Ciapina L.P."/>
            <person name="Brocchi M."/>
            <person name="Colabardini A.C."/>
            <person name="de Araujo Lima B."/>
            <person name="Machado C.R."/>
            <person name="de Almeida Soares C.M."/>
            <person name="Probst C.M."/>
            <person name="de Menezes C.B."/>
            <person name="Thompson C.E."/>
            <person name="Bartholomeu D.C."/>
            <person name="Gradia D.F."/>
            <person name="Pavoni D.P."/>
            <person name="Grisard E.C."/>
            <person name="Fantinatti-Garboggini F."/>
            <person name="Marchini F.K."/>
            <person name="Rodrigues-Luiz G.F."/>
            <person name="Wagner G."/>
            <person name="Goldman G.H."/>
            <person name="Fietto J.L."/>
            <person name="Elias M.C."/>
            <person name="Goldman M.H."/>
            <person name="Sagot M.F."/>
            <person name="Pereira M."/>
            <person name="Stoco P.H."/>
            <person name="de Mendonca-Neto R.P."/>
            <person name="Teixeira S.M."/>
            <person name="Maciel T.E."/>
            <person name="de Oliveira Mendes T.A."/>
            <person name="Urmenyi T.P."/>
            <person name="de Souza W."/>
            <person name="Schenkman S."/>
            <person name="de Vasconcelos A.T."/>
        </authorList>
    </citation>
    <scope>NUCLEOTIDE SEQUENCE [LARGE SCALE GENOMIC DNA]</scope>
</reference>